<evidence type="ECO:0000313" key="5">
    <source>
        <dbReference type="Proteomes" id="UP000180175"/>
    </source>
</evidence>
<dbReference type="OrthoDB" id="2351415at2"/>
<sequence length="242" mass="27802">MDNHNKTDYISWTILIGLLLLVVEITFFNKGLVFSIIFSGVLLYFGGKRLHSSIGKLIFGLGCLVLFFTAIDMMVFKFFIFAVIAYVLFYFYKSKNRPLLIQPVITETNRSGPKIIRPQHLFKNLFYGRQITPEEIYEWHDVNIQTGIGDTRIDLSNTVLPKGEAVIIIRNFIGNIQILVPYDIEVNVSHSVLTGTTIIFEEANEKLFNQTLVYRTDHYDQALQKIKIVTSMGIGRLEVKRI</sequence>
<keyword evidence="1" id="KW-0472">Membrane</keyword>
<dbReference type="InterPro" id="IPR016975">
    <property type="entry name" value="Cell_wall_LiaF"/>
</dbReference>
<dbReference type="EMBL" id="CP063356">
    <property type="protein sequence ID" value="QOY36742.1"/>
    <property type="molecule type" value="Genomic_DNA"/>
</dbReference>
<dbReference type="EMBL" id="LQXD01000148">
    <property type="protein sequence ID" value="OIJ10057.1"/>
    <property type="molecule type" value="Genomic_DNA"/>
</dbReference>
<dbReference type="AlphaFoldDB" id="A0A1S2LEA3"/>
<reference evidence="3 5" key="1">
    <citation type="submission" date="2016-10" db="EMBL/GenBank/DDBJ databases">
        <title>Draft genome sequences of four alkaliphilic bacteria belonging to the Anaerobacillus genus.</title>
        <authorList>
            <person name="Bassil N.M."/>
            <person name="Lloyd J.R."/>
        </authorList>
    </citation>
    <scope>NUCLEOTIDE SEQUENCE [LARGE SCALE GENOMIC DNA]</scope>
    <source>
        <strain evidence="3 5">NB2006</strain>
    </source>
</reference>
<dbReference type="PIRSF" id="PIRSF031509">
    <property type="entry name" value="Cell_wall_LiaF/YvqF"/>
    <property type="match status" value="1"/>
</dbReference>
<evidence type="ECO:0000313" key="4">
    <source>
        <dbReference type="EMBL" id="QOY36742.1"/>
    </source>
</evidence>
<keyword evidence="1" id="KW-1133">Transmembrane helix</keyword>
<dbReference type="InterPro" id="IPR024425">
    <property type="entry name" value="LiaF-like_C"/>
</dbReference>
<gene>
    <name evidence="4" type="ORF">AWH56_003550</name>
    <name evidence="3" type="ORF">AWH56_17010</name>
</gene>
<evidence type="ECO:0000313" key="3">
    <source>
        <dbReference type="EMBL" id="OIJ10057.1"/>
    </source>
</evidence>
<dbReference type="Proteomes" id="UP000180175">
    <property type="component" value="Chromosome"/>
</dbReference>
<keyword evidence="1" id="KW-0812">Transmembrane</keyword>
<keyword evidence="5" id="KW-1185">Reference proteome</keyword>
<name>A0A1S2LEA3_9BACI</name>
<organism evidence="3 5">
    <name type="scientific">Anaerobacillus isosaccharinicus</name>
    <dbReference type="NCBI Taxonomy" id="1532552"/>
    <lineage>
        <taxon>Bacteria</taxon>
        <taxon>Bacillati</taxon>
        <taxon>Bacillota</taxon>
        <taxon>Bacilli</taxon>
        <taxon>Bacillales</taxon>
        <taxon>Bacillaceae</taxon>
        <taxon>Anaerobacillus</taxon>
    </lineage>
</organism>
<dbReference type="RefSeq" id="WP_071318195.1">
    <property type="nucleotide sequence ID" value="NZ_CP063356.2"/>
</dbReference>
<dbReference type="Pfam" id="PF09922">
    <property type="entry name" value="LiaF-like_C"/>
    <property type="match status" value="1"/>
</dbReference>
<reference evidence="4 5" key="2">
    <citation type="journal article" date="2017" name="Genome Announc.">
        <title>Draft Genome Sequences of Four Alkaliphilic Bacteria Belonging to the Anaerobacillus Genus.</title>
        <authorList>
            <person name="Bassil N.M."/>
            <person name="Lloyd J.R."/>
        </authorList>
    </citation>
    <scope>NUCLEOTIDE SEQUENCE [LARGE SCALE GENOMIC DNA]</scope>
    <source>
        <strain evidence="4 5">NB2006</strain>
    </source>
</reference>
<dbReference type="KEGG" id="aia:AWH56_003550"/>
<reference evidence="4" key="4">
    <citation type="submission" date="2020-10" db="EMBL/GenBank/DDBJ databases">
        <authorList>
            <person name="Bassil N.M."/>
            <person name="Lloyd J.R."/>
        </authorList>
    </citation>
    <scope>NUCLEOTIDE SEQUENCE</scope>
    <source>
        <strain evidence="4">NB2006</strain>
    </source>
</reference>
<feature type="domain" description="Cell wall-active antibiotics response LiaF-like C-terminal" evidence="2">
    <location>
        <begin position="127"/>
        <end position="239"/>
    </location>
</feature>
<dbReference type="NCBIfam" id="NF040535">
    <property type="entry name" value="LiaF_C_term"/>
    <property type="match status" value="1"/>
</dbReference>
<dbReference type="GO" id="GO:0016020">
    <property type="term" value="C:membrane"/>
    <property type="evidence" value="ECO:0007669"/>
    <property type="project" value="InterPro"/>
</dbReference>
<proteinExistence type="predicted"/>
<dbReference type="InterPro" id="IPR047793">
    <property type="entry name" value="LiaF_C"/>
</dbReference>
<feature type="transmembrane region" description="Helical" evidence="1">
    <location>
        <begin position="12"/>
        <end position="45"/>
    </location>
</feature>
<accession>A0A1S2LEA3</accession>
<feature type="transmembrane region" description="Helical" evidence="1">
    <location>
        <begin position="57"/>
        <end position="90"/>
    </location>
</feature>
<reference evidence="4 5" key="3">
    <citation type="journal article" date="2019" name="Int. J. Syst. Evol. Microbiol.">
        <title>Anaerobacillus isosaccharinicus sp. nov., an alkaliphilic bacterium which degrades isosaccharinic acid.</title>
        <authorList>
            <person name="Bassil N.M."/>
            <person name="Lloyd J.R."/>
        </authorList>
    </citation>
    <scope>NUCLEOTIDE SEQUENCE [LARGE SCALE GENOMIC DNA]</scope>
    <source>
        <strain evidence="4 5">NB2006</strain>
    </source>
</reference>
<evidence type="ECO:0000259" key="2">
    <source>
        <dbReference type="Pfam" id="PF09922"/>
    </source>
</evidence>
<evidence type="ECO:0000256" key="1">
    <source>
        <dbReference type="SAM" id="Phobius"/>
    </source>
</evidence>
<protein>
    <submittedName>
        <fullName evidence="3">Cell wall-active antibiotics response protein</fullName>
    </submittedName>
</protein>